<dbReference type="Proteomes" id="UP001066276">
    <property type="component" value="Chromosome 6"/>
</dbReference>
<accession>A0AAV7QLI6</accession>
<proteinExistence type="predicted"/>
<feature type="compositionally biased region" description="Basic residues" evidence="1">
    <location>
        <begin position="57"/>
        <end position="67"/>
    </location>
</feature>
<name>A0AAV7QLI6_PLEWA</name>
<evidence type="ECO:0000313" key="3">
    <source>
        <dbReference type="Proteomes" id="UP001066276"/>
    </source>
</evidence>
<sequence>MGARPAPSLPADRALHRAHSTHTDALSDALQRILCQVGARPPFNVLLWQTPEPPVGSRHHVSPRPRRRQEAPRYRLQQGPPHSGIGLPHVPLDPWRPLVPTLQVDGPREWAVFKD</sequence>
<keyword evidence="3" id="KW-1185">Reference proteome</keyword>
<evidence type="ECO:0000256" key="1">
    <source>
        <dbReference type="SAM" id="MobiDB-lite"/>
    </source>
</evidence>
<reference evidence="2" key="1">
    <citation type="journal article" date="2022" name="bioRxiv">
        <title>Sequencing and chromosome-scale assembly of the giantPleurodeles waltlgenome.</title>
        <authorList>
            <person name="Brown T."/>
            <person name="Elewa A."/>
            <person name="Iarovenko S."/>
            <person name="Subramanian E."/>
            <person name="Araus A.J."/>
            <person name="Petzold A."/>
            <person name="Susuki M."/>
            <person name="Suzuki K.-i.T."/>
            <person name="Hayashi T."/>
            <person name="Toyoda A."/>
            <person name="Oliveira C."/>
            <person name="Osipova E."/>
            <person name="Leigh N.D."/>
            <person name="Simon A."/>
            <person name="Yun M.H."/>
        </authorList>
    </citation>
    <scope>NUCLEOTIDE SEQUENCE</scope>
    <source>
        <strain evidence="2">20211129_DDA</strain>
        <tissue evidence="2">Liver</tissue>
    </source>
</reference>
<protein>
    <submittedName>
        <fullName evidence="2">Uncharacterized protein</fullName>
    </submittedName>
</protein>
<dbReference type="EMBL" id="JANPWB010000010">
    <property type="protein sequence ID" value="KAJ1141361.1"/>
    <property type="molecule type" value="Genomic_DNA"/>
</dbReference>
<evidence type="ECO:0000313" key="2">
    <source>
        <dbReference type="EMBL" id="KAJ1141361.1"/>
    </source>
</evidence>
<comment type="caution">
    <text evidence="2">The sequence shown here is derived from an EMBL/GenBank/DDBJ whole genome shotgun (WGS) entry which is preliminary data.</text>
</comment>
<gene>
    <name evidence="2" type="ORF">NDU88_007694</name>
</gene>
<organism evidence="2 3">
    <name type="scientific">Pleurodeles waltl</name>
    <name type="common">Iberian ribbed newt</name>
    <dbReference type="NCBI Taxonomy" id="8319"/>
    <lineage>
        <taxon>Eukaryota</taxon>
        <taxon>Metazoa</taxon>
        <taxon>Chordata</taxon>
        <taxon>Craniata</taxon>
        <taxon>Vertebrata</taxon>
        <taxon>Euteleostomi</taxon>
        <taxon>Amphibia</taxon>
        <taxon>Batrachia</taxon>
        <taxon>Caudata</taxon>
        <taxon>Salamandroidea</taxon>
        <taxon>Salamandridae</taxon>
        <taxon>Pleurodelinae</taxon>
        <taxon>Pleurodeles</taxon>
    </lineage>
</organism>
<feature type="region of interest" description="Disordered" evidence="1">
    <location>
        <begin position="49"/>
        <end position="89"/>
    </location>
</feature>
<dbReference type="AlphaFoldDB" id="A0AAV7QLI6"/>